<evidence type="ECO:0000313" key="5">
    <source>
        <dbReference type="EMBL" id="TBU13109.1"/>
    </source>
</evidence>
<protein>
    <submittedName>
        <fullName evidence="5">CNH domain-containing protein</fullName>
    </submittedName>
</protein>
<keyword evidence="1" id="KW-0344">Guanine-nucleotide releasing factor</keyword>
<dbReference type="PROSITE" id="PS50010">
    <property type="entry name" value="DH_2"/>
    <property type="match status" value="1"/>
</dbReference>
<dbReference type="VEuPathDB" id="MicrosporidiaDB:CWI38_0529p0030"/>
<dbReference type="PROSITE" id="PS50219">
    <property type="entry name" value="CNH"/>
    <property type="match status" value="1"/>
</dbReference>
<dbReference type="EMBL" id="PITK01000529">
    <property type="protein sequence ID" value="TBU13109.1"/>
    <property type="molecule type" value="Genomic_DNA"/>
</dbReference>
<feature type="compositionally biased region" description="Polar residues" evidence="2">
    <location>
        <begin position="697"/>
        <end position="707"/>
    </location>
</feature>
<evidence type="ECO:0000256" key="2">
    <source>
        <dbReference type="SAM" id="MobiDB-lite"/>
    </source>
</evidence>
<dbReference type="OrthoDB" id="2272012at2759"/>
<dbReference type="PANTHER" id="PTHR46572:SF1">
    <property type="entry name" value="RHO1 GUANINE NUCLEOTIDE EXCHANGE FACTOR TUS1"/>
    <property type="match status" value="1"/>
</dbReference>
<feature type="compositionally biased region" description="Polar residues" evidence="2">
    <location>
        <begin position="671"/>
        <end position="689"/>
    </location>
</feature>
<dbReference type="InterPro" id="IPR000219">
    <property type="entry name" value="DH_dom"/>
</dbReference>
<proteinExistence type="predicted"/>
<feature type="region of interest" description="Disordered" evidence="2">
    <location>
        <begin position="622"/>
        <end position="715"/>
    </location>
</feature>
<feature type="compositionally biased region" description="Basic and acidic residues" evidence="2">
    <location>
        <begin position="475"/>
        <end position="488"/>
    </location>
</feature>
<dbReference type="SMART" id="SM00325">
    <property type="entry name" value="RhoGEF"/>
    <property type="match status" value="1"/>
</dbReference>
<organism evidence="5 6">
    <name type="scientific">Hamiltosporidium tvaerminnensis</name>
    <dbReference type="NCBI Taxonomy" id="1176355"/>
    <lineage>
        <taxon>Eukaryota</taxon>
        <taxon>Fungi</taxon>
        <taxon>Fungi incertae sedis</taxon>
        <taxon>Microsporidia</taxon>
        <taxon>Dubosqiidae</taxon>
        <taxon>Hamiltosporidium</taxon>
    </lineage>
</organism>
<dbReference type="Gene3D" id="1.20.900.10">
    <property type="entry name" value="Dbl homology (DH) domain"/>
    <property type="match status" value="1"/>
</dbReference>
<feature type="compositionally biased region" description="Polar residues" evidence="2">
    <location>
        <begin position="622"/>
        <end position="662"/>
    </location>
</feature>
<dbReference type="GO" id="GO:0005085">
    <property type="term" value="F:guanyl-nucleotide exchange factor activity"/>
    <property type="evidence" value="ECO:0007669"/>
    <property type="project" value="UniProtKB-KW"/>
</dbReference>
<feature type="domain" description="DH" evidence="3">
    <location>
        <begin position="6"/>
        <end position="238"/>
    </location>
</feature>
<evidence type="ECO:0000256" key="1">
    <source>
        <dbReference type="ARBA" id="ARBA00022658"/>
    </source>
</evidence>
<dbReference type="InterPro" id="IPR001180">
    <property type="entry name" value="CNH_dom"/>
</dbReference>
<feature type="compositionally biased region" description="Basic and acidic residues" evidence="2">
    <location>
        <begin position="495"/>
        <end position="511"/>
    </location>
</feature>
<dbReference type="Proteomes" id="UP000292282">
    <property type="component" value="Unassembled WGS sequence"/>
</dbReference>
<dbReference type="PANTHER" id="PTHR46572">
    <property type="entry name" value="RHO1 GDP-GTP EXCHANGE PROTEIN 1-RELATED"/>
    <property type="match status" value="1"/>
</dbReference>
<dbReference type="STRING" id="1176355.A0A4Q9LWI1"/>
<sequence>MSNERKRLEALSEIYESEKLYINDLNVWCKDFKKYILSLKSLPPQRKYDLTEAVFSNLESILNLHCRLYEEMTKINIELTENNKFKDNGKYKIMDNNGIDGNNKNTINISVSLELKGIGKEDENVYSNLEYHSIYLENIDTFEIYKYYSGNLSLAEFEMDRELKNNRIFYREVTTFLKEKKISNLGIKHFLYRPSQKMARYDILWKAVLKNEKDEEYKNKISLLIDKFKSVNKIIDGVYGTTNEQFAVFKLSKQLQYKSYITSSAGFCLFQKNRRIIKEGDILVKTDFHDLRLLRVIILDNYILITDLITQPTGDMKYICEDPIPLVHYIASTTKIDEYEEKSPFIKDLFPLYLIDVNGKKIISFYFKETNIRDIYLKDISKAMNEIKSKFIEDISVSKIHEFKLHDIDCISCPDDKYGTKIIAENMNKQLKDTFNQNKIEMKRETSDTNENYSSIQNVESSSFKSETTIGADSNKNDLENKNDKKENLNPLCGDLEHKNDTMRSEDETKEKMMALSESSKHENETDLKNQNLINRINNLRIEEPQYHEVSSDWMISDAHYNSSSGLTLDETHSMYDLSNNNNRNSMIDPSINNVGDKARNEMVQLDEPDPQLFDSEEIKSNTEASSNLNFDTNTNAENKNDYPSNNTSLNPDSTSSLYTKNNEFEKVESEVSNTSKIDSDSNIRTPNRNSEEISQRNEASAENNDAATHHSNRNIINPRKIVGGFFTKKILRMESSLRASTRRSSHNLNEARRKEEGFLLISQKNGVYKKYNGEITKVYEKSVKKMIYDIRMDFLIYQQGDTLLVSILEPESTFLEETIVMDDTDTFFYGMTMEKNYIAIKKLSSDTTGSIYLFEVFQNDGYLKIKLYRRLYIGSHISRVEFLKAKLIIACKDFEIVDSDTLRTQELIDPSDPCTPYLFFLLENSYAKNIFKITNTTFLVCFDSIGFFIDSFGHTIQRNIIFSWHCIPTDFKMFENYLVCLSSDHLSIWDVTNANIVFVKYIRGLRFVEGTTKPLLHDKRSLYLLTLPSKKRS</sequence>
<keyword evidence="6" id="KW-1185">Reference proteome</keyword>
<dbReference type="SUPFAM" id="SSF48065">
    <property type="entry name" value="DBL homology domain (DH-domain)"/>
    <property type="match status" value="1"/>
</dbReference>
<accession>A0A4Q9LWI1</accession>
<comment type="caution">
    <text evidence="5">The sequence shown here is derived from an EMBL/GenBank/DDBJ whole genome shotgun (WGS) entry which is preliminary data.</text>
</comment>
<feature type="compositionally biased region" description="Polar residues" evidence="2">
    <location>
        <begin position="449"/>
        <end position="474"/>
    </location>
</feature>
<dbReference type="AlphaFoldDB" id="A0A4Q9LWI1"/>
<name>A0A4Q9LWI1_9MICR</name>
<feature type="domain" description="CNH" evidence="4">
    <location>
        <begin position="735"/>
        <end position="1018"/>
    </location>
</feature>
<evidence type="ECO:0000259" key="4">
    <source>
        <dbReference type="PROSITE" id="PS50219"/>
    </source>
</evidence>
<reference evidence="5 6" key="1">
    <citation type="submission" date="2017-12" db="EMBL/GenBank/DDBJ databases">
        <authorList>
            <person name="Pombert J.-F."/>
            <person name="Haag K.L."/>
            <person name="Ebert D."/>
        </authorList>
    </citation>
    <scope>NUCLEOTIDE SEQUENCE [LARGE SCALE GENOMIC DNA]</scope>
    <source>
        <strain evidence="5">IL-G-3</strain>
    </source>
</reference>
<evidence type="ECO:0000259" key="3">
    <source>
        <dbReference type="PROSITE" id="PS50010"/>
    </source>
</evidence>
<dbReference type="InterPro" id="IPR052233">
    <property type="entry name" value="Rho-type_GEFs"/>
</dbReference>
<feature type="region of interest" description="Disordered" evidence="2">
    <location>
        <begin position="443"/>
        <end position="511"/>
    </location>
</feature>
<dbReference type="Pfam" id="PF00621">
    <property type="entry name" value="RhoGEF"/>
    <property type="match status" value="1"/>
</dbReference>
<dbReference type="InterPro" id="IPR035899">
    <property type="entry name" value="DBL_dom_sf"/>
</dbReference>
<evidence type="ECO:0000313" key="6">
    <source>
        <dbReference type="Proteomes" id="UP000292282"/>
    </source>
</evidence>
<gene>
    <name evidence="5" type="ORF">CWI38_0529p0030</name>
</gene>
<dbReference type="Pfam" id="PF00780">
    <property type="entry name" value="CNH"/>
    <property type="match status" value="1"/>
</dbReference>